<name>A0A433HGE3_9BACI</name>
<dbReference type="Gene3D" id="1.10.357.10">
    <property type="entry name" value="Tetracycline Repressor, domain 2"/>
    <property type="match status" value="1"/>
</dbReference>
<dbReference type="InterPro" id="IPR036271">
    <property type="entry name" value="Tet_transcr_reg_TetR-rel_C_sf"/>
</dbReference>
<dbReference type="AlphaFoldDB" id="A0A433HGE3"/>
<dbReference type="Proteomes" id="UP000267430">
    <property type="component" value="Unassembled WGS sequence"/>
</dbReference>
<accession>A0A433HGE3</accession>
<keyword evidence="2" id="KW-1185">Reference proteome</keyword>
<dbReference type="EMBL" id="RYZZ01000027">
    <property type="protein sequence ID" value="RUQ27350.1"/>
    <property type="molecule type" value="Genomic_DNA"/>
</dbReference>
<dbReference type="OrthoDB" id="2732116at2"/>
<evidence type="ECO:0000313" key="1">
    <source>
        <dbReference type="EMBL" id="RUQ27350.1"/>
    </source>
</evidence>
<gene>
    <name evidence="1" type="ORF">ELQ35_15900</name>
</gene>
<sequence>MTRIRKKINVLLQTNLPLKERLLNIAKTYLKATVDIDMDGFMKGIKNTLSVEQQKKINQAEVDMYQTIENAFIEAINQKEIREINPMFATHAYLSLLKVGYTNNGQEQIYQTVEEVAEQIIELFWRGIGG</sequence>
<dbReference type="RefSeq" id="WP_126865937.1">
    <property type="nucleotide sequence ID" value="NZ_JAUSTX010000019.1"/>
</dbReference>
<proteinExistence type="predicted"/>
<reference evidence="1 2" key="1">
    <citation type="submission" date="2018-12" db="EMBL/GenBank/DDBJ databases">
        <title>Bacillus chawlae sp. nov., Bacillus glennii sp. nov., and Bacillus saganii sp. nov. Isolated from the Vehicle Assembly Building at Kennedy Space Center where the Viking Spacecraft were Assembled.</title>
        <authorList>
            <person name="Seuylemezian A."/>
            <person name="Vaishampayan P."/>
        </authorList>
    </citation>
    <scope>NUCLEOTIDE SEQUENCE [LARGE SCALE GENOMIC DNA]</scope>
    <source>
        <strain evidence="1 2">L5</strain>
    </source>
</reference>
<protein>
    <submittedName>
        <fullName evidence="1">Uncharacterized protein</fullName>
    </submittedName>
</protein>
<organism evidence="1 2">
    <name type="scientific">Peribacillus cavernae</name>
    <dbReference type="NCBI Taxonomy" id="1674310"/>
    <lineage>
        <taxon>Bacteria</taxon>
        <taxon>Bacillati</taxon>
        <taxon>Bacillota</taxon>
        <taxon>Bacilli</taxon>
        <taxon>Bacillales</taxon>
        <taxon>Bacillaceae</taxon>
        <taxon>Peribacillus</taxon>
    </lineage>
</organism>
<evidence type="ECO:0000313" key="2">
    <source>
        <dbReference type="Proteomes" id="UP000267430"/>
    </source>
</evidence>
<comment type="caution">
    <text evidence="1">The sequence shown here is derived from an EMBL/GenBank/DDBJ whole genome shotgun (WGS) entry which is preliminary data.</text>
</comment>
<dbReference type="SUPFAM" id="SSF48498">
    <property type="entry name" value="Tetracyclin repressor-like, C-terminal domain"/>
    <property type="match status" value="1"/>
</dbReference>